<keyword evidence="1" id="KW-1133">Transmembrane helix</keyword>
<evidence type="ECO:0000313" key="2">
    <source>
        <dbReference type="EMBL" id="SDI95047.1"/>
    </source>
</evidence>
<accession>A0A1G8PRE8</accession>
<reference evidence="2 3" key="1">
    <citation type="submission" date="2016-10" db="EMBL/GenBank/DDBJ databases">
        <authorList>
            <person name="de Groot N.N."/>
        </authorList>
    </citation>
    <scope>NUCLEOTIDE SEQUENCE [LARGE SCALE GENOMIC DNA]</scope>
    <source>
        <strain evidence="2 3">CGMCC 1.5058</strain>
    </source>
</reference>
<keyword evidence="1" id="KW-0472">Membrane</keyword>
<feature type="transmembrane region" description="Helical" evidence="1">
    <location>
        <begin position="12"/>
        <end position="33"/>
    </location>
</feature>
<feature type="transmembrane region" description="Helical" evidence="1">
    <location>
        <begin position="53"/>
        <end position="72"/>
    </location>
</feature>
<evidence type="ECO:0000256" key="1">
    <source>
        <dbReference type="SAM" id="Phobius"/>
    </source>
</evidence>
<name>A0A1G8PRE8_9CLOT</name>
<sequence>MKLIKIIGKTLLFVLSLVLAVVLTLLFLLLLSYLQQKILIPKQHLYWIMKSPYSFLFLFFEVELIAIMGYFLSKDIKAAWHYLQNKLERVLPHWKRWRNGSLIVVNVVLLYFLFIHVSVLTEEGIIDHSALNPQGTFYPYESLSAIDTGIQGEKKKSFTFQGEFYYKVTLENGSVLNLADMGGSATEEDFRFVLSRLDKRLLDLGIPKTASTDNLSYLYETLDPIYVEAIEEMLTRTE</sequence>
<dbReference type="EMBL" id="FNDZ01000005">
    <property type="protein sequence ID" value="SDI95047.1"/>
    <property type="molecule type" value="Genomic_DNA"/>
</dbReference>
<dbReference type="AlphaFoldDB" id="A0A1G8PRE8"/>
<protein>
    <submittedName>
        <fullName evidence="2">Uncharacterized protein</fullName>
    </submittedName>
</protein>
<feature type="transmembrane region" description="Helical" evidence="1">
    <location>
        <begin position="102"/>
        <end position="121"/>
    </location>
</feature>
<evidence type="ECO:0000313" key="3">
    <source>
        <dbReference type="Proteomes" id="UP000183255"/>
    </source>
</evidence>
<organism evidence="2 3">
    <name type="scientific">Proteiniclasticum ruminis</name>
    <dbReference type="NCBI Taxonomy" id="398199"/>
    <lineage>
        <taxon>Bacteria</taxon>
        <taxon>Bacillati</taxon>
        <taxon>Bacillota</taxon>
        <taxon>Clostridia</taxon>
        <taxon>Eubacteriales</taxon>
        <taxon>Clostridiaceae</taxon>
        <taxon>Proteiniclasticum</taxon>
    </lineage>
</organism>
<dbReference type="RefSeq" id="WP_031576418.1">
    <property type="nucleotide sequence ID" value="NZ_DAMAXS010000027.1"/>
</dbReference>
<keyword evidence="1" id="KW-0812">Transmembrane</keyword>
<dbReference type="Proteomes" id="UP000183255">
    <property type="component" value="Unassembled WGS sequence"/>
</dbReference>
<gene>
    <name evidence="2" type="ORF">SAMN05421804_105184</name>
</gene>
<proteinExistence type="predicted"/>